<dbReference type="Gene3D" id="3.20.100.10">
    <property type="entry name" value="mRNA triphosphatase Cet1-like"/>
    <property type="match status" value="1"/>
</dbReference>
<keyword evidence="6 8" id="KW-0539">Nucleus</keyword>
<evidence type="ECO:0000256" key="3">
    <source>
        <dbReference type="ARBA" id="ARBA00006345"/>
    </source>
</evidence>
<evidence type="ECO:0000256" key="2">
    <source>
        <dbReference type="ARBA" id="ARBA00004123"/>
    </source>
</evidence>
<evidence type="ECO:0000256" key="4">
    <source>
        <dbReference type="ARBA" id="ARBA00022664"/>
    </source>
</evidence>
<evidence type="ECO:0000256" key="9">
    <source>
        <dbReference type="SAM" id="MobiDB-lite"/>
    </source>
</evidence>
<feature type="compositionally biased region" description="Polar residues" evidence="9">
    <location>
        <begin position="125"/>
        <end position="136"/>
    </location>
</feature>
<feature type="compositionally biased region" description="Low complexity" evidence="9">
    <location>
        <begin position="18"/>
        <end position="27"/>
    </location>
</feature>
<comment type="caution">
    <text evidence="11">The sequence shown here is derived from an EMBL/GenBank/DDBJ whole genome shotgun (WGS) entry which is preliminary data.</text>
</comment>
<protein>
    <recommendedName>
        <fullName evidence="8">mRNA-capping enzyme subunit beta</fullName>
        <ecNumber evidence="8">3.6.1.74</ecNumber>
    </recommendedName>
    <alternativeName>
        <fullName evidence="8">mRNA 5'-phosphatase</fullName>
    </alternativeName>
    <alternativeName>
        <fullName evidence="8">mRNA 5'-triphosphate monophosphatase</fullName>
    </alternativeName>
</protein>
<comment type="function">
    <text evidence="8">First step of mRNA capping. Converts the 5'-triphosphate end of a nascent mRNA chain into a diphosphate end.</text>
</comment>
<dbReference type="SUPFAM" id="SSF55154">
    <property type="entry name" value="CYTH-like phosphatases"/>
    <property type="match status" value="1"/>
</dbReference>
<feature type="region of interest" description="Disordered" evidence="9">
    <location>
        <begin position="1"/>
        <end position="152"/>
    </location>
</feature>
<dbReference type="InterPro" id="IPR040343">
    <property type="entry name" value="Cet1/Ctl1"/>
</dbReference>
<dbReference type="EMBL" id="JAVRRG010000057">
    <property type="protein sequence ID" value="KAK5092446.1"/>
    <property type="molecule type" value="Genomic_DNA"/>
</dbReference>
<feature type="compositionally biased region" description="Polar residues" evidence="9">
    <location>
        <begin position="58"/>
        <end position="71"/>
    </location>
</feature>
<feature type="domain" description="mRNA triphosphatase Cet1-like" evidence="10">
    <location>
        <begin position="163"/>
        <end position="401"/>
    </location>
</feature>
<evidence type="ECO:0000313" key="12">
    <source>
        <dbReference type="Proteomes" id="UP001345013"/>
    </source>
</evidence>
<evidence type="ECO:0000256" key="6">
    <source>
        <dbReference type="ARBA" id="ARBA00023242"/>
    </source>
</evidence>
<evidence type="ECO:0000256" key="7">
    <source>
        <dbReference type="ARBA" id="ARBA00047740"/>
    </source>
</evidence>
<keyword evidence="4 8" id="KW-0507">mRNA processing</keyword>
<comment type="catalytic activity">
    <reaction evidence="7">
        <text>a 5'-end triphospho-ribonucleoside in mRNA + H2O = a 5'-end diphospho-ribonucleoside in mRNA + phosphate + H(+)</text>
        <dbReference type="Rhea" id="RHEA:67004"/>
        <dbReference type="Rhea" id="RHEA-COMP:17164"/>
        <dbReference type="Rhea" id="RHEA-COMP:17165"/>
        <dbReference type="ChEBI" id="CHEBI:15377"/>
        <dbReference type="ChEBI" id="CHEBI:15378"/>
        <dbReference type="ChEBI" id="CHEBI:43474"/>
        <dbReference type="ChEBI" id="CHEBI:167616"/>
        <dbReference type="ChEBI" id="CHEBI:167618"/>
        <dbReference type="EC" id="3.6.1.74"/>
    </reaction>
    <physiologicalReaction direction="left-to-right" evidence="7">
        <dbReference type="Rhea" id="RHEA:67005"/>
    </physiologicalReaction>
</comment>
<proteinExistence type="inferred from homology"/>
<feature type="compositionally biased region" description="Basic and acidic residues" evidence="9">
    <location>
        <begin position="1"/>
        <end position="11"/>
    </location>
</feature>
<evidence type="ECO:0000313" key="11">
    <source>
        <dbReference type="EMBL" id="KAK5092446.1"/>
    </source>
</evidence>
<comment type="subcellular location">
    <subcellularLocation>
        <location evidence="2 8">Nucleus</location>
    </subcellularLocation>
</comment>
<evidence type="ECO:0000259" key="10">
    <source>
        <dbReference type="Pfam" id="PF02940"/>
    </source>
</evidence>
<comment type="similarity">
    <text evidence="3 8">Belongs to the fungal TPase family.</text>
</comment>
<comment type="cofactor">
    <cofactor evidence="1 8">
        <name>Mg(2+)</name>
        <dbReference type="ChEBI" id="CHEBI:18420"/>
    </cofactor>
</comment>
<dbReference type="PANTHER" id="PTHR28118:SF1">
    <property type="entry name" value="POLYNUCLEOTIDE 5'-TRIPHOSPHATASE CTL1-RELATED"/>
    <property type="match status" value="1"/>
</dbReference>
<dbReference type="InterPro" id="IPR037009">
    <property type="entry name" value="mRNA_triPase_Cet1_sf"/>
</dbReference>
<accession>A0ABR0K9M0</accession>
<dbReference type="InterPro" id="IPR004206">
    <property type="entry name" value="mRNA_triPase_Cet1"/>
</dbReference>
<evidence type="ECO:0000256" key="8">
    <source>
        <dbReference type="RuleBase" id="RU367053"/>
    </source>
</evidence>
<feature type="compositionally biased region" description="Low complexity" evidence="9">
    <location>
        <begin position="139"/>
        <end position="148"/>
    </location>
</feature>
<name>A0ABR0K9M0_9EURO</name>
<keyword evidence="5 8" id="KW-0378">Hydrolase</keyword>
<reference evidence="11 12" key="1">
    <citation type="submission" date="2023-08" db="EMBL/GenBank/DDBJ databases">
        <title>Black Yeasts Isolated from many extreme environments.</title>
        <authorList>
            <person name="Coleine C."/>
            <person name="Stajich J.E."/>
            <person name="Selbmann L."/>
        </authorList>
    </citation>
    <scope>NUCLEOTIDE SEQUENCE [LARGE SCALE GENOMIC DNA]</scope>
    <source>
        <strain evidence="11 12">CCFEE 5885</strain>
    </source>
</reference>
<evidence type="ECO:0000256" key="1">
    <source>
        <dbReference type="ARBA" id="ARBA00001946"/>
    </source>
</evidence>
<dbReference type="Proteomes" id="UP001345013">
    <property type="component" value="Unassembled WGS sequence"/>
</dbReference>
<gene>
    <name evidence="11" type="ORF">LTR24_005149</name>
</gene>
<sequence>MSHQDSLDRQVEPPQPPLLSSSTSMSSMHEHQTLTDQLTRQSPAPLPVVAPREPSPHIDTQSSLKRSASHLSDTKPPPQKRPRGVIPRWAQSARGNRPLRFIDTPQHNPRPRQQIQQRPPPLPQNETTLAPRQNGNPVPAQHAPPQAQGQGWESSIANVVPFENLTRKVCDWIISIIAVRPAPVGSTWEIEAKVGTIRNRQSGERYSNPDVDSEVLMREGTRNTRFESSMNEDQHRILNVYLNGLTEAALKARLQDPSRIEILYNHPKENDEFYELSHEGKAQLNPDLQGWIHEAAGRGHRREVRVRRTTNKVTGEVTAQIIKTRVADKEIYNPDFDFDFRISISLETRWEGAKEHLTQVAENRGRNKDRVSYRHMIYQVDLTQVTYEGSDRKDHELEVEVATESLKQEIERLRRNDANNQVERMVTGLVDNVRLLCRKGSVG</sequence>
<keyword evidence="8" id="KW-0506">mRNA capping</keyword>
<dbReference type="EC" id="3.6.1.74" evidence="8"/>
<keyword evidence="12" id="KW-1185">Reference proteome</keyword>
<evidence type="ECO:0000256" key="5">
    <source>
        <dbReference type="ARBA" id="ARBA00022801"/>
    </source>
</evidence>
<comment type="subunit">
    <text evidence="8">Heterodimer. The mRNA-capping enzyme is composed of two separate chains alpha and beta, respectively a mRNA guanylyltransferase and an mRNA 5'-triphosphate monophosphatase.</text>
</comment>
<dbReference type="Pfam" id="PF02940">
    <property type="entry name" value="mRNA_triPase"/>
    <property type="match status" value="1"/>
</dbReference>
<feature type="compositionally biased region" description="Low complexity" evidence="9">
    <location>
        <begin position="105"/>
        <end position="117"/>
    </location>
</feature>
<dbReference type="InterPro" id="IPR033469">
    <property type="entry name" value="CYTH-like_dom_sf"/>
</dbReference>
<dbReference type="PANTHER" id="PTHR28118">
    <property type="entry name" value="POLYNUCLEOTIDE 5'-TRIPHOSPHATASE-RELATED"/>
    <property type="match status" value="1"/>
</dbReference>
<organism evidence="11 12">
    <name type="scientific">Lithohypha guttulata</name>
    <dbReference type="NCBI Taxonomy" id="1690604"/>
    <lineage>
        <taxon>Eukaryota</taxon>
        <taxon>Fungi</taxon>
        <taxon>Dikarya</taxon>
        <taxon>Ascomycota</taxon>
        <taxon>Pezizomycotina</taxon>
        <taxon>Eurotiomycetes</taxon>
        <taxon>Chaetothyriomycetidae</taxon>
        <taxon>Chaetothyriales</taxon>
        <taxon>Trichomeriaceae</taxon>
        <taxon>Lithohypha</taxon>
    </lineage>
</organism>
<dbReference type="CDD" id="cd07470">
    <property type="entry name" value="CYTH-like_mRNA_RTPase"/>
    <property type="match status" value="1"/>
</dbReference>